<keyword evidence="5" id="KW-1185">Reference proteome</keyword>
<sequence>MAGRPSNQEERYHQVMQAMVYCVARYGLDGATLDRIAKQANLSRPLIRHHLGNKEDMLGKLKSYVLDTFTERADSMFGSLPDTQRSQALLDTLFSDENSASSDLVMAFAALTARAAEDSILQQECRDWILGFEDKILAVLAADHADTDLQILRMVATGITAIFFNVSSLSALSLPDSWHQKSQQAAQTLLRAIGE</sequence>
<evidence type="ECO:0000313" key="5">
    <source>
        <dbReference type="Proteomes" id="UP000193061"/>
    </source>
</evidence>
<dbReference type="RefSeq" id="WP_085806462.1">
    <property type="nucleotide sequence ID" value="NZ_FWFX01000009.1"/>
</dbReference>
<reference evidence="4 5" key="1">
    <citation type="submission" date="2017-03" db="EMBL/GenBank/DDBJ databases">
        <authorList>
            <person name="Afonso C.L."/>
            <person name="Miller P.J."/>
            <person name="Scott M.A."/>
            <person name="Spackman E."/>
            <person name="Goraichik I."/>
            <person name="Dimitrov K.M."/>
            <person name="Suarez D.L."/>
            <person name="Swayne D.E."/>
        </authorList>
    </citation>
    <scope>NUCLEOTIDE SEQUENCE [LARGE SCALE GENOMIC DNA]</scope>
    <source>
        <strain evidence="4 5">CECT 7450</strain>
    </source>
</reference>
<evidence type="ECO:0000256" key="1">
    <source>
        <dbReference type="ARBA" id="ARBA00023125"/>
    </source>
</evidence>
<feature type="DNA-binding region" description="H-T-H motif" evidence="2">
    <location>
        <begin position="32"/>
        <end position="51"/>
    </location>
</feature>
<dbReference type="EMBL" id="FWFX01000009">
    <property type="protein sequence ID" value="SLN55094.1"/>
    <property type="molecule type" value="Genomic_DNA"/>
</dbReference>
<dbReference type="SUPFAM" id="SSF46689">
    <property type="entry name" value="Homeodomain-like"/>
    <property type="match status" value="1"/>
</dbReference>
<dbReference type="OrthoDB" id="9811084at2"/>
<dbReference type="GO" id="GO:0003677">
    <property type="term" value="F:DNA binding"/>
    <property type="evidence" value="ECO:0007669"/>
    <property type="project" value="UniProtKB-UniRule"/>
</dbReference>
<feature type="domain" description="HTH tetR-type" evidence="3">
    <location>
        <begin position="9"/>
        <end position="69"/>
    </location>
</feature>
<organism evidence="4 5">
    <name type="scientific">Roseovarius albus</name>
    <dbReference type="NCBI Taxonomy" id="1247867"/>
    <lineage>
        <taxon>Bacteria</taxon>
        <taxon>Pseudomonadati</taxon>
        <taxon>Pseudomonadota</taxon>
        <taxon>Alphaproteobacteria</taxon>
        <taxon>Rhodobacterales</taxon>
        <taxon>Roseobacteraceae</taxon>
        <taxon>Roseovarius</taxon>
    </lineage>
</organism>
<keyword evidence="1 2" id="KW-0238">DNA-binding</keyword>
<evidence type="ECO:0000313" key="4">
    <source>
        <dbReference type="EMBL" id="SLN55094.1"/>
    </source>
</evidence>
<dbReference type="InterPro" id="IPR001647">
    <property type="entry name" value="HTH_TetR"/>
</dbReference>
<dbReference type="Pfam" id="PF00440">
    <property type="entry name" value="TetR_N"/>
    <property type="match status" value="1"/>
</dbReference>
<name>A0A1X6ZLX7_9RHOB</name>
<gene>
    <name evidence="4" type="ORF">ROA7450_02839</name>
</gene>
<protein>
    <submittedName>
        <fullName evidence="4">Transcriptional regulator BetI</fullName>
    </submittedName>
</protein>
<dbReference type="AlphaFoldDB" id="A0A1X6ZLX7"/>
<dbReference type="PROSITE" id="PS50977">
    <property type="entry name" value="HTH_TETR_2"/>
    <property type="match status" value="1"/>
</dbReference>
<evidence type="ECO:0000259" key="3">
    <source>
        <dbReference type="PROSITE" id="PS50977"/>
    </source>
</evidence>
<accession>A0A1X6ZLX7</accession>
<proteinExistence type="predicted"/>
<dbReference type="InterPro" id="IPR009057">
    <property type="entry name" value="Homeodomain-like_sf"/>
</dbReference>
<dbReference type="Proteomes" id="UP000193061">
    <property type="component" value="Unassembled WGS sequence"/>
</dbReference>
<evidence type="ECO:0000256" key="2">
    <source>
        <dbReference type="PROSITE-ProRule" id="PRU00335"/>
    </source>
</evidence>
<dbReference type="Gene3D" id="1.10.357.10">
    <property type="entry name" value="Tetracycline Repressor, domain 2"/>
    <property type="match status" value="1"/>
</dbReference>